<organism evidence="2 3">
    <name type="scientific">Ornithinibacillus caprae</name>
    <dbReference type="NCBI Taxonomy" id="2678566"/>
    <lineage>
        <taxon>Bacteria</taxon>
        <taxon>Bacillati</taxon>
        <taxon>Bacillota</taxon>
        <taxon>Bacilli</taxon>
        <taxon>Bacillales</taxon>
        <taxon>Bacillaceae</taxon>
        <taxon>Ornithinibacillus</taxon>
    </lineage>
</organism>
<dbReference type="InterPro" id="IPR020138">
    <property type="entry name" value="Uncharacterised_YqzF"/>
</dbReference>
<gene>
    <name evidence="2" type="ORF">GMD78_02045</name>
</gene>
<proteinExistence type="predicted"/>
<keyword evidence="3" id="KW-1185">Reference proteome</keyword>
<reference evidence="2 3" key="1">
    <citation type="submission" date="2019-11" db="EMBL/GenBank/DDBJ databases">
        <authorList>
            <person name="Li X."/>
        </authorList>
    </citation>
    <scope>NUCLEOTIDE SEQUENCE [LARGE SCALE GENOMIC DNA]</scope>
    <source>
        <strain evidence="2 3">L9</strain>
    </source>
</reference>
<dbReference type="Proteomes" id="UP000469125">
    <property type="component" value="Unassembled WGS sequence"/>
</dbReference>
<dbReference type="Pfam" id="PF11118">
    <property type="entry name" value="DUF2627"/>
    <property type="match status" value="1"/>
</dbReference>
<evidence type="ECO:0000256" key="1">
    <source>
        <dbReference type="SAM" id="Phobius"/>
    </source>
</evidence>
<accession>A0A6N8FDC8</accession>
<keyword evidence="1" id="KW-0812">Transmembrane</keyword>
<keyword evidence="1" id="KW-1133">Transmembrane helix</keyword>
<dbReference type="EMBL" id="WOCA01000001">
    <property type="protein sequence ID" value="MUK87181.1"/>
    <property type="molecule type" value="Genomic_DNA"/>
</dbReference>
<evidence type="ECO:0000313" key="2">
    <source>
        <dbReference type="EMBL" id="MUK87181.1"/>
    </source>
</evidence>
<comment type="caution">
    <text evidence="2">The sequence shown here is derived from an EMBL/GenBank/DDBJ whole genome shotgun (WGS) entry which is preliminary data.</text>
</comment>
<sequence length="82" mass="9487">MFRLIAVLFLLIPGIIAAFGIKLMRDTLFNDFYPIFFHTGIQFTVGLVLFLAGLSFIAGFIVYRDRKRQQIKEDKTKQISQD</sequence>
<evidence type="ECO:0000313" key="3">
    <source>
        <dbReference type="Proteomes" id="UP000469125"/>
    </source>
</evidence>
<dbReference type="RefSeq" id="WP_155666641.1">
    <property type="nucleotide sequence ID" value="NZ_WOCA01000001.1"/>
</dbReference>
<name>A0A6N8FDC8_9BACI</name>
<protein>
    <submittedName>
        <fullName evidence="2">DUF2627 family protein</fullName>
    </submittedName>
</protein>
<feature type="transmembrane region" description="Helical" evidence="1">
    <location>
        <begin position="41"/>
        <end position="63"/>
    </location>
</feature>
<keyword evidence="1" id="KW-0472">Membrane</keyword>
<dbReference type="AlphaFoldDB" id="A0A6N8FDC8"/>